<proteinExistence type="predicted"/>
<evidence type="ECO:0000313" key="2">
    <source>
        <dbReference type="EMBL" id="MFB6398206.1"/>
    </source>
</evidence>
<dbReference type="Gene3D" id="3.40.50.2000">
    <property type="entry name" value="Glycogen Phosphorylase B"/>
    <property type="match status" value="1"/>
</dbReference>
<accession>A0ABV5D4J0</accession>
<protein>
    <recommendedName>
        <fullName evidence="4">Glycosyltransferase</fullName>
    </recommendedName>
</protein>
<comment type="caution">
    <text evidence="2">The sequence shown here is derived from an EMBL/GenBank/DDBJ whole genome shotgun (WGS) entry which is preliminary data.</text>
</comment>
<dbReference type="SUPFAM" id="SSF53756">
    <property type="entry name" value="UDP-Glycosyltransferase/glycogen phosphorylase"/>
    <property type="match status" value="1"/>
</dbReference>
<name>A0ABV5D4J0_9ACTN</name>
<sequence>MPEIVDEGVAGYLVTTVDQAVVAVTEIAARNRANCRERARQRFDADRMVTDYLAVYDKHPPADPVRSGHLQLGPRHPGRRTPRPDGGTSPS</sequence>
<feature type="region of interest" description="Disordered" evidence="1">
    <location>
        <begin position="58"/>
        <end position="91"/>
    </location>
</feature>
<reference evidence="2 3" key="1">
    <citation type="submission" date="2024-04" db="EMBL/GenBank/DDBJ databases">
        <title>Polymorphospora sp. isolated from Baiyangdian Lake in Xiong'an New Area.</title>
        <authorList>
            <person name="Zhang X."/>
            <person name="Liu J."/>
        </authorList>
    </citation>
    <scope>NUCLEOTIDE SEQUENCE [LARGE SCALE GENOMIC DNA]</scope>
    <source>
        <strain evidence="2 3">2-325</strain>
    </source>
</reference>
<organism evidence="2 3">
    <name type="scientific">Polymorphospora lycopeni</name>
    <dbReference type="NCBI Taxonomy" id="3140240"/>
    <lineage>
        <taxon>Bacteria</taxon>
        <taxon>Bacillati</taxon>
        <taxon>Actinomycetota</taxon>
        <taxon>Actinomycetes</taxon>
        <taxon>Micromonosporales</taxon>
        <taxon>Micromonosporaceae</taxon>
        <taxon>Polymorphospora</taxon>
    </lineage>
</organism>
<evidence type="ECO:0000256" key="1">
    <source>
        <dbReference type="SAM" id="MobiDB-lite"/>
    </source>
</evidence>
<evidence type="ECO:0008006" key="4">
    <source>
        <dbReference type="Google" id="ProtNLM"/>
    </source>
</evidence>
<keyword evidence="3" id="KW-1185">Reference proteome</keyword>
<dbReference type="EMBL" id="JBCGDC010000213">
    <property type="protein sequence ID" value="MFB6398206.1"/>
    <property type="molecule type" value="Genomic_DNA"/>
</dbReference>
<dbReference type="Proteomes" id="UP001582793">
    <property type="component" value="Unassembled WGS sequence"/>
</dbReference>
<gene>
    <name evidence="2" type="ORF">AAFH96_34805</name>
</gene>
<evidence type="ECO:0000313" key="3">
    <source>
        <dbReference type="Proteomes" id="UP001582793"/>
    </source>
</evidence>
<dbReference type="RefSeq" id="WP_375737052.1">
    <property type="nucleotide sequence ID" value="NZ_JBCGDC010000213.1"/>
</dbReference>